<dbReference type="EMBL" id="DVKQ01000063">
    <property type="protein sequence ID" value="HIT37817.1"/>
    <property type="molecule type" value="Genomic_DNA"/>
</dbReference>
<keyword evidence="1" id="KW-1133">Transmembrane helix</keyword>
<keyword evidence="1" id="KW-0472">Membrane</keyword>
<protein>
    <submittedName>
        <fullName evidence="2">Uncharacterized protein</fullName>
    </submittedName>
</protein>
<name>A0A9D1GB20_9FIRM</name>
<feature type="transmembrane region" description="Helical" evidence="1">
    <location>
        <begin position="12"/>
        <end position="31"/>
    </location>
</feature>
<dbReference type="AlphaFoldDB" id="A0A9D1GB20"/>
<evidence type="ECO:0000313" key="3">
    <source>
        <dbReference type="Proteomes" id="UP000886833"/>
    </source>
</evidence>
<reference evidence="2" key="1">
    <citation type="submission" date="2020-10" db="EMBL/GenBank/DDBJ databases">
        <authorList>
            <person name="Gilroy R."/>
        </authorList>
    </citation>
    <scope>NUCLEOTIDE SEQUENCE</scope>
    <source>
        <strain evidence="2">CHK195-26880</strain>
    </source>
</reference>
<organism evidence="2 3">
    <name type="scientific">Candidatus Onthousia faecipullorum</name>
    <dbReference type="NCBI Taxonomy" id="2840887"/>
    <lineage>
        <taxon>Bacteria</taxon>
        <taxon>Bacillati</taxon>
        <taxon>Bacillota</taxon>
        <taxon>Bacilli</taxon>
        <taxon>Candidatus Onthousia</taxon>
    </lineage>
</organism>
<accession>A0A9D1GB20</accession>
<comment type="caution">
    <text evidence="2">The sequence shown here is derived from an EMBL/GenBank/DDBJ whole genome shotgun (WGS) entry which is preliminary data.</text>
</comment>
<feature type="non-terminal residue" evidence="2">
    <location>
        <position position="49"/>
    </location>
</feature>
<keyword evidence="1" id="KW-0812">Transmembrane</keyword>
<evidence type="ECO:0000313" key="2">
    <source>
        <dbReference type="EMBL" id="HIT37817.1"/>
    </source>
</evidence>
<gene>
    <name evidence="2" type="ORF">IAB59_05025</name>
</gene>
<evidence type="ECO:0000256" key="1">
    <source>
        <dbReference type="SAM" id="Phobius"/>
    </source>
</evidence>
<sequence length="49" mass="5566">MKDVIKNNKKIIIIGVFIIVLLLIGITYAYLRTTLEGQKEYVIRAGTLD</sequence>
<proteinExistence type="predicted"/>
<dbReference type="Proteomes" id="UP000886833">
    <property type="component" value="Unassembled WGS sequence"/>
</dbReference>
<reference evidence="2" key="2">
    <citation type="journal article" date="2021" name="PeerJ">
        <title>Extensive microbial diversity within the chicken gut microbiome revealed by metagenomics and culture.</title>
        <authorList>
            <person name="Gilroy R."/>
            <person name="Ravi A."/>
            <person name="Getino M."/>
            <person name="Pursley I."/>
            <person name="Horton D.L."/>
            <person name="Alikhan N.F."/>
            <person name="Baker D."/>
            <person name="Gharbi K."/>
            <person name="Hall N."/>
            <person name="Watson M."/>
            <person name="Adriaenssens E.M."/>
            <person name="Foster-Nyarko E."/>
            <person name="Jarju S."/>
            <person name="Secka A."/>
            <person name="Antonio M."/>
            <person name="Oren A."/>
            <person name="Chaudhuri R.R."/>
            <person name="La Ragione R."/>
            <person name="Hildebrand F."/>
            <person name="Pallen M.J."/>
        </authorList>
    </citation>
    <scope>NUCLEOTIDE SEQUENCE</scope>
    <source>
        <strain evidence="2">CHK195-26880</strain>
    </source>
</reference>